<comment type="subcellular location">
    <subcellularLocation>
        <location evidence="6">Cytoplasm</location>
    </subcellularLocation>
</comment>
<dbReference type="Pfam" id="PF03764">
    <property type="entry name" value="EFG_IV"/>
    <property type="match status" value="1"/>
</dbReference>
<dbReference type="GO" id="GO:0032790">
    <property type="term" value="P:ribosome disassembly"/>
    <property type="evidence" value="ECO:0007669"/>
    <property type="project" value="TreeGrafter"/>
</dbReference>
<dbReference type="PANTHER" id="PTHR43261">
    <property type="entry name" value="TRANSLATION ELONGATION FACTOR G-RELATED"/>
    <property type="match status" value="1"/>
</dbReference>
<dbReference type="GO" id="GO:0005525">
    <property type="term" value="F:GTP binding"/>
    <property type="evidence" value="ECO:0007669"/>
    <property type="project" value="UniProtKB-UniRule"/>
</dbReference>
<dbReference type="GO" id="GO:0005737">
    <property type="term" value="C:cytoplasm"/>
    <property type="evidence" value="ECO:0007669"/>
    <property type="project" value="UniProtKB-SubCell"/>
</dbReference>
<sequence>MINLERIRNMGFMAHIDAGKTTTTERILFYTGRIHRMGEVDEGSATMDWMDQEKERGITITSAATTCYWKDHRINIIDTPGHVDFTCEVERSLKVLDGVVTVLCGVSGVQPQTETVWRQADRYRIPRIIFVNKLDRIGADYYRVIDHIKEKLSLPPLPIQLPFYRGDRLAGIIDLLKMSMFVWEDELGTEMREVEIPDSEQARAQQYREGLYEQLAEVDDLILERWLHGEEVGYEETIQAIRRATLKLKLVPVLCGSALKNRGIQPLLDAIIDFLPSPKDVPPQEGYDPLTNEKKSFPLDGPFSALVFKIQIHPHIGFLYYLRVYSGTLKKGKKIAIIPGRRLHRPTKLLLMHSNHREEVDQLTAGEIGAVAGIKECKTGYTLCDRDNLIAYEPMSFPEPVVTMAIEPKSSIDEEKLNEGLEFLSLEDPTFRYQVDEETGQRTISGMGELHLEILVERLRREFGVGCNVGHPQVAYHETIQREAVGRGKFDRTVGGVSLFAEVELMAQPNPRGGIGVEVISELKEEVKGWLREAIEEQSGAGVIAGYPLTDIMVQIRKVNFKETGNDVAIKVATGTAFNEAIRRGEPTVLEPIMALEVIVPEQYLGDVINDLNARRGRVVEVIQDKKTRIIHAEVPLARFFGYATALRSLTQGSGVYTMQFSYYRPVSRIDRL</sequence>
<dbReference type="PROSITE" id="PS00301">
    <property type="entry name" value="G_TR_1"/>
    <property type="match status" value="1"/>
</dbReference>
<dbReference type="Pfam" id="PF22042">
    <property type="entry name" value="EF-G_D2"/>
    <property type="match status" value="1"/>
</dbReference>
<dbReference type="EMBL" id="QNBE01000009">
    <property type="protein sequence ID" value="RKX71437.1"/>
    <property type="molecule type" value="Genomic_DNA"/>
</dbReference>
<dbReference type="FunFam" id="3.40.50.300:FF:000029">
    <property type="entry name" value="Elongation factor G"/>
    <property type="match status" value="1"/>
</dbReference>
<evidence type="ECO:0000256" key="2">
    <source>
        <dbReference type="ARBA" id="ARBA00022741"/>
    </source>
</evidence>
<comment type="caution">
    <text evidence="9">The sequence shown here is derived from an EMBL/GenBank/DDBJ whole genome shotgun (WGS) entry which is preliminary data.</text>
</comment>
<keyword evidence="4 6" id="KW-0648">Protein biosynthesis</keyword>
<dbReference type="InterPro" id="IPR035647">
    <property type="entry name" value="EFG_III/V"/>
</dbReference>
<dbReference type="Gene3D" id="3.30.230.10">
    <property type="match status" value="1"/>
</dbReference>
<dbReference type="Pfam" id="PF14492">
    <property type="entry name" value="EFG_III"/>
    <property type="match status" value="1"/>
</dbReference>
<dbReference type="InterPro" id="IPR027417">
    <property type="entry name" value="P-loop_NTPase"/>
</dbReference>
<dbReference type="GO" id="GO:0003924">
    <property type="term" value="F:GTPase activity"/>
    <property type="evidence" value="ECO:0007669"/>
    <property type="project" value="InterPro"/>
</dbReference>
<dbReference type="NCBIfam" id="NF009381">
    <property type="entry name" value="PRK12740.1-5"/>
    <property type="match status" value="1"/>
</dbReference>
<evidence type="ECO:0000313" key="10">
    <source>
        <dbReference type="Proteomes" id="UP000268469"/>
    </source>
</evidence>
<dbReference type="InterPro" id="IPR014721">
    <property type="entry name" value="Ribsml_uS5_D2-typ_fold_subgr"/>
</dbReference>
<dbReference type="Proteomes" id="UP000268469">
    <property type="component" value="Unassembled WGS sequence"/>
</dbReference>
<dbReference type="SUPFAM" id="SSF54211">
    <property type="entry name" value="Ribosomal protein S5 domain 2-like"/>
    <property type="match status" value="1"/>
</dbReference>
<evidence type="ECO:0000256" key="7">
    <source>
        <dbReference type="NCBIfam" id="TIGR00484"/>
    </source>
</evidence>
<evidence type="ECO:0000256" key="4">
    <source>
        <dbReference type="ARBA" id="ARBA00022917"/>
    </source>
</evidence>
<dbReference type="InterPro" id="IPR009000">
    <property type="entry name" value="Transl_B-barrel_sf"/>
</dbReference>
<name>A0A660SL16_UNCW3</name>
<dbReference type="SUPFAM" id="SSF54980">
    <property type="entry name" value="EF-G C-terminal domain-like"/>
    <property type="match status" value="2"/>
</dbReference>
<proteinExistence type="inferred from homology"/>
<feature type="domain" description="Tr-type G" evidence="8">
    <location>
        <begin position="5"/>
        <end position="279"/>
    </location>
</feature>
<dbReference type="InterPro" id="IPR004540">
    <property type="entry name" value="Transl_elong_EFG/EF2"/>
</dbReference>
<gene>
    <name evidence="6 9" type="primary">fusA</name>
    <name evidence="9" type="ORF">DRP53_01660</name>
</gene>
<feature type="binding site" evidence="6">
    <location>
        <begin position="14"/>
        <end position="21"/>
    </location>
    <ligand>
        <name>GTP</name>
        <dbReference type="ChEBI" id="CHEBI:37565"/>
    </ligand>
</feature>
<feature type="binding site" evidence="6">
    <location>
        <begin position="78"/>
        <end position="82"/>
    </location>
    <ligand>
        <name>GTP</name>
        <dbReference type="ChEBI" id="CHEBI:37565"/>
    </ligand>
</feature>
<dbReference type="PROSITE" id="PS51722">
    <property type="entry name" value="G_TR_2"/>
    <property type="match status" value="1"/>
</dbReference>
<dbReference type="InterPro" id="IPR041095">
    <property type="entry name" value="EFG_II"/>
</dbReference>
<dbReference type="InterPro" id="IPR031157">
    <property type="entry name" value="G_TR_CS"/>
</dbReference>
<evidence type="ECO:0000259" key="8">
    <source>
        <dbReference type="PROSITE" id="PS51722"/>
    </source>
</evidence>
<dbReference type="AlphaFoldDB" id="A0A660SL16"/>
<dbReference type="PANTHER" id="PTHR43261:SF1">
    <property type="entry name" value="RIBOSOME-RELEASING FACTOR 2, MITOCHONDRIAL"/>
    <property type="match status" value="1"/>
</dbReference>
<dbReference type="SMART" id="SM00889">
    <property type="entry name" value="EFG_IV"/>
    <property type="match status" value="1"/>
</dbReference>
<dbReference type="CDD" id="cd01886">
    <property type="entry name" value="EF-G"/>
    <property type="match status" value="1"/>
</dbReference>
<reference evidence="9 10" key="1">
    <citation type="submission" date="2018-06" db="EMBL/GenBank/DDBJ databases">
        <title>Extensive metabolic versatility and redundancy in microbially diverse, dynamic hydrothermal sediments.</title>
        <authorList>
            <person name="Dombrowski N."/>
            <person name="Teske A."/>
            <person name="Baker B.J."/>
        </authorList>
    </citation>
    <scope>NUCLEOTIDE SEQUENCE [LARGE SCALE GENOMIC DNA]</scope>
    <source>
        <strain evidence="9">B36_G15</strain>
    </source>
</reference>
<keyword evidence="3 6" id="KW-0251">Elongation factor</keyword>
<dbReference type="SUPFAM" id="SSF52540">
    <property type="entry name" value="P-loop containing nucleoside triphosphate hydrolases"/>
    <property type="match status" value="1"/>
</dbReference>
<evidence type="ECO:0000256" key="1">
    <source>
        <dbReference type="ARBA" id="ARBA00005870"/>
    </source>
</evidence>
<dbReference type="NCBIfam" id="TIGR00484">
    <property type="entry name" value="EF-G"/>
    <property type="match status" value="1"/>
</dbReference>
<comment type="similarity">
    <text evidence="1 6">Belongs to the TRAFAC class translation factor GTPase superfamily. Classic translation factor GTPase family. EF-G/EF-2 subfamily.</text>
</comment>
<dbReference type="CDD" id="cd16262">
    <property type="entry name" value="EFG_III"/>
    <property type="match status" value="1"/>
</dbReference>
<evidence type="ECO:0000256" key="3">
    <source>
        <dbReference type="ARBA" id="ARBA00022768"/>
    </source>
</evidence>
<keyword evidence="2 6" id="KW-0547">Nucleotide-binding</keyword>
<dbReference type="HAMAP" id="MF_00054_B">
    <property type="entry name" value="EF_G_EF_2_B"/>
    <property type="match status" value="1"/>
</dbReference>
<dbReference type="SUPFAM" id="SSF50447">
    <property type="entry name" value="Translation proteins"/>
    <property type="match status" value="1"/>
</dbReference>
<dbReference type="InterPro" id="IPR005225">
    <property type="entry name" value="Small_GTP-bd"/>
</dbReference>
<evidence type="ECO:0000256" key="5">
    <source>
        <dbReference type="ARBA" id="ARBA00023134"/>
    </source>
</evidence>
<dbReference type="InterPro" id="IPR053905">
    <property type="entry name" value="EF-G-like_DII"/>
</dbReference>
<evidence type="ECO:0000256" key="6">
    <source>
        <dbReference type="HAMAP-Rule" id="MF_00054"/>
    </source>
</evidence>
<protein>
    <recommendedName>
        <fullName evidence="6 7">Elongation factor G</fullName>
        <shortName evidence="6">EF-G</shortName>
    </recommendedName>
</protein>
<comment type="function">
    <text evidence="6">Catalyzes the GTP-dependent ribosomal translocation step during translation elongation. During this step, the ribosome changes from the pre-translocational (PRE) to the post-translocational (POST) state as the newly formed A-site-bound peptidyl-tRNA and P-site-bound deacylated tRNA move to the P and E sites, respectively. Catalyzes the coordinated movement of the two tRNA molecules, the mRNA and conformational changes in the ribosome.</text>
</comment>
<dbReference type="CDD" id="cd03713">
    <property type="entry name" value="EFG_mtEFG_C"/>
    <property type="match status" value="1"/>
</dbReference>
<accession>A0A660SL16</accession>
<dbReference type="Gene3D" id="3.40.50.300">
    <property type="entry name" value="P-loop containing nucleotide triphosphate hydrolases"/>
    <property type="match status" value="1"/>
</dbReference>
<feature type="binding site" evidence="6">
    <location>
        <begin position="132"/>
        <end position="135"/>
    </location>
    <ligand>
        <name>GTP</name>
        <dbReference type="ChEBI" id="CHEBI:37565"/>
    </ligand>
</feature>
<organism evidence="9 10">
    <name type="scientific">candidate division WOR-3 bacterium</name>
    <dbReference type="NCBI Taxonomy" id="2052148"/>
    <lineage>
        <taxon>Bacteria</taxon>
        <taxon>Bacteria division WOR-3</taxon>
    </lineage>
</organism>
<dbReference type="InterPro" id="IPR020568">
    <property type="entry name" value="Ribosomal_Su5_D2-typ_SF"/>
</dbReference>
<dbReference type="NCBIfam" id="TIGR00231">
    <property type="entry name" value="small_GTP"/>
    <property type="match status" value="1"/>
</dbReference>
<keyword evidence="5 6" id="KW-0342">GTP-binding</keyword>
<dbReference type="InterPro" id="IPR000795">
    <property type="entry name" value="T_Tr_GTP-bd_dom"/>
</dbReference>
<dbReference type="InterPro" id="IPR009022">
    <property type="entry name" value="EFG_III"/>
</dbReference>
<keyword evidence="6" id="KW-0963">Cytoplasm</keyword>
<dbReference type="Pfam" id="PF00679">
    <property type="entry name" value="EFG_C"/>
    <property type="match status" value="1"/>
</dbReference>
<dbReference type="InterPro" id="IPR005517">
    <property type="entry name" value="Transl_elong_EFG/EF2_IV"/>
</dbReference>
<dbReference type="InterPro" id="IPR035649">
    <property type="entry name" value="EFG_V"/>
</dbReference>
<dbReference type="Gene3D" id="3.30.70.240">
    <property type="match status" value="1"/>
</dbReference>
<dbReference type="FunFam" id="3.30.70.870:FF:000001">
    <property type="entry name" value="Elongation factor G"/>
    <property type="match status" value="1"/>
</dbReference>
<dbReference type="GO" id="GO:0003746">
    <property type="term" value="F:translation elongation factor activity"/>
    <property type="evidence" value="ECO:0007669"/>
    <property type="project" value="UniProtKB-UniRule"/>
</dbReference>
<dbReference type="SMART" id="SM00838">
    <property type="entry name" value="EFG_C"/>
    <property type="match status" value="1"/>
</dbReference>
<dbReference type="CDD" id="cd04088">
    <property type="entry name" value="EFG_mtEFG_II"/>
    <property type="match status" value="1"/>
</dbReference>
<dbReference type="InterPro" id="IPR000640">
    <property type="entry name" value="EFG_V-like"/>
</dbReference>
<dbReference type="Pfam" id="PF00009">
    <property type="entry name" value="GTP_EFTU"/>
    <property type="match status" value="1"/>
</dbReference>
<dbReference type="FunFam" id="3.30.70.240:FF:000001">
    <property type="entry name" value="Elongation factor G"/>
    <property type="match status" value="1"/>
</dbReference>
<evidence type="ECO:0000313" key="9">
    <source>
        <dbReference type="EMBL" id="RKX71437.1"/>
    </source>
</evidence>
<dbReference type="Gene3D" id="2.40.30.10">
    <property type="entry name" value="Translation factors"/>
    <property type="match status" value="1"/>
</dbReference>
<dbReference type="PRINTS" id="PR00315">
    <property type="entry name" value="ELONGATNFCT"/>
</dbReference>
<dbReference type="Gene3D" id="3.30.70.870">
    <property type="entry name" value="Elongation Factor G (Translational Gtpase), domain 3"/>
    <property type="match status" value="1"/>
</dbReference>